<dbReference type="EMBL" id="PSSX01000013">
    <property type="protein sequence ID" value="PPI83457.1"/>
    <property type="molecule type" value="Genomic_DNA"/>
</dbReference>
<evidence type="ECO:0000259" key="4">
    <source>
        <dbReference type="PROSITE" id="PS50886"/>
    </source>
</evidence>
<dbReference type="NCBIfam" id="NF007495">
    <property type="entry name" value="PRK10089.1-4"/>
    <property type="match status" value="1"/>
</dbReference>
<proteinExistence type="predicted"/>
<dbReference type="PANTHER" id="PTHR11586">
    <property type="entry name" value="TRNA-AMINOACYLATION COFACTOR ARC1 FAMILY MEMBER"/>
    <property type="match status" value="1"/>
</dbReference>
<dbReference type="Pfam" id="PF01588">
    <property type="entry name" value="tRNA_bind"/>
    <property type="match status" value="1"/>
</dbReference>
<protein>
    <submittedName>
        <fullName evidence="5">tRNA-binding protein</fullName>
    </submittedName>
</protein>
<dbReference type="RefSeq" id="WP_104322451.1">
    <property type="nucleotide sequence ID" value="NZ_PSSX01000013.1"/>
</dbReference>
<gene>
    <name evidence="5" type="ORF">KEHDKFFH_13885</name>
</gene>
<keyword evidence="6" id="KW-1185">Reference proteome</keyword>
<comment type="caution">
    <text evidence="5">The sequence shown here is derived from an EMBL/GenBank/DDBJ whole genome shotgun (WGS) entry which is preliminary data.</text>
</comment>
<accession>A0A2S5Z7W1</accession>
<keyword evidence="1 3" id="KW-0820">tRNA-binding</keyword>
<dbReference type="InterPro" id="IPR051270">
    <property type="entry name" value="Tyrosine-tRNA_ligase_regulator"/>
</dbReference>
<evidence type="ECO:0000313" key="6">
    <source>
        <dbReference type="Proteomes" id="UP000239917"/>
    </source>
</evidence>
<dbReference type="InterPro" id="IPR008231">
    <property type="entry name" value="CsaA"/>
</dbReference>
<dbReference type="NCBIfam" id="NF007493">
    <property type="entry name" value="PRK10089.1-2"/>
    <property type="match status" value="1"/>
</dbReference>
<feature type="domain" description="TRNA-binding" evidence="4">
    <location>
        <begin position="6"/>
        <end position="110"/>
    </location>
</feature>
<dbReference type="GO" id="GO:0000049">
    <property type="term" value="F:tRNA binding"/>
    <property type="evidence" value="ECO:0007669"/>
    <property type="project" value="UniProtKB-UniRule"/>
</dbReference>
<evidence type="ECO:0000256" key="1">
    <source>
        <dbReference type="ARBA" id="ARBA00022555"/>
    </source>
</evidence>
<dbReference type="NCBIfam" id="NF007494">
    <property type="entry name" value="PRK10089.1-3"/>
    <property type="match status" value="1"/>
</dbReference>
<evidence type="ECO:0000256" key="2">
    <source>
        <dbReference type="ARBA" id="ARBA00022884"/>
    </source>
</evidence>
<dbReference type="FunFam" id="2.40.50.140:FF:000165">
    <property type="entry name" value="Chaperone CsaA"/>
    <property type="match status" value="1"/>
</dbReference>
<sequence length="110" mass="12241">MITWDDFEKVELRIGTIIEVTDFPEARKPAYKLRVDFGSDIGIRKSSAQLTDLYGKDDLIGKQVLAVTNFPPKQIGPFLSECLVTGVQTQKGAVTLVRPDAQVDNGERLF</sequence>
<dbReference type="OrthoDB" id="9794564at2"/>
<dbReference type="Proteomes" id="UP000239917">
    <property type="component" value="Unassembled WGS sequence"/>
</dbReference>
<dbReference type="NCBIfam" id="TIGR02222">
    <property type="entry name" value="chap_CsaA"/>
    <property type="match status" value="1"/>
</dbReference>
<dbReference type="AlphaFoldDB" id="A0A2S5Z7W1"/>
<dbReference type="InterPro" id="IPR002547">
    <property type="entry name" value="tRNA-bd_dom"/>
</dbReference>
<dbReference type="PANTHER" id="PTHR11586:SF37">
    <property type="entry name" value="TRNA-BINDING DOMAIN-CONTAINING PROTEIN"/>
    <property type="match status" value="1"/>
</dbReference>
<evidence type="ECO:0000313" key="5">
    <source>
        <dbReference type="EMBL" id="PPI83457.1"/>
    </source>
</evidence>
<keyword evidence="2 3" id="KW-0694">RNA-binding</keyword>
<dbReference type="SUPFAM" id="SSF50249">
    <property type="entry name" value="Nucleic acid-binding proteins"/>
    <property type="match status" value="1"/>
</dbReference>
<reference evidence="5 6" key="1">
    <citation type="submission" date="2018-01" db="EMBL/GenBank/DDBJ databases">
        <title>Complete genome sequences of the type strains of Marinobacter flavimaris and Marinobacter maroccanus.</title>
        <authorList>
            <person name="Palau M."/>
            <person name="Boujida N."/>
            <person name="Manresa A."/>
            <person name="Minana-Galbis D."/>
        </authorList>
    </citation>
    <scope>NUCLEOTIDE SEQUENCE [LARGE SCALE GENOMIC DNA]</scope>
    <source>
        <strain evidence="5 6">N4</strain>
    </source>
</reference>
<name>A0A2S5Z7W1_9GAMM</name>
<dbReference type="CDD" id="cd02798">
    <property type="entry name" value="tRNA_bind_CsaA"/>
    <property type="match status" value="1"/>
</dbReference>
<evidence type="ECO:0000256" key="3">
    <source>
        <dbReference type="PROSITE-ProRule" id="PRU00209"/>
    </source>
</evidence>
<organism evidence="5 6">
    <name type="scientific">Marinobacter maroccanus</name>
    <dbReference type="NCBI Taxonomy" id="2055143"/>
    <lineage>
        <taxon>Bacteria</taxon>
        <taxon>Pseudomonadati</taxon>
        <taxon>Pseudomonadota</taxon>
        <taxon>Gammaproteobacteria</taxon>
        <taxon>Pseudomonadales</taxon>
        <taxon>Marinobacteraceae</taxon>
        <taxon>Marinobacter</taxon>
    </lineage>
</organism>
<dbReference type="PROSITE" id="PS50886">
    <property type="entry name" value="TRBD"/>
    <property type="match status" value="1"/>
</dbReference>
<dbReference type="InterPro" id="IPR012340">
    <property type="entry name" value="NA-bd_OB-fold"/>
</dbReference>
<dbReference type="Gene3D" id="2.40.50.140">
    <property type="entry name" value="Nucleic acid-binding proteins"/>
    <property type="match status" value="1"/>
</dbReference>